<evidence type="ECO:0000259" key="2">
    <source>
        <dbReference type="Pfam" id="PF00248"/>
    </source>
</evidence>
<name>A0ABV5AKL9_9BACL</name>
<dbReference type="Pfam" id="PF00248">
    <property type="entry name" value="Aldo_ket_red"/>
    <property type="match status" value="1"/>
</dbReference>
<evidence type="ECO:0000313" key="4">
    <source>
        <dbReference type="Proteomes" id="UP001579974"/>
    </source>
</evidence>
<keyword evidence="4" id="KW-1185">Reference proteome</keyword>
<sequence>MKRRSVGSNGPQVSEIGLGCMGMSWLYGQADRSESIATIQSALEAGITLFDTGDFYGDGHNELLLREALQGVRRDNAFISVKFDGRLHSLQGSVGAVREREPVVKTFLTDTLKRLGVEYIDLYQPARIDPNVPIEETVGEIAELVAEGYVRHIGLSEVGVDQIRRANAVHSIRWLQIEYSLFNRGIESDILPTLRELGISISAYGVLSRGILSGSWSQDRVLSSDDKRRNGPRFAGENLARNLALVDALRKVAEQKQATVSQLAVAWVLSRGEDVIPLVGARKPAQLQESLGALDVNLSREDLLQIEAAVPSELVAGEYYPVPRGQWFT</sequence>
<reference evidence="3 4" key="1">
    <citation type="journal article" date="2024" name="Int. J. Mol. Sci.">
        <title>Exploration of Alicyclobacillus spp. Genome in Search of Antibiotic Resistance.</title>
        <authorList>
            <person name="Bucka-Kolendo J."/>
            <person name="Kiousi D.E."/>
            <person name="Dekowska A."/>
            <person name="Mikolajczuk-Szczyrba A."/>
            <person name="Karadedos D.M."/>
            <person name="Michael P."/>
            <person name="Galanis A."/>
            <person name="Sokolowska B."/>
        </authorList>
    </citation>
    <scope>NUCLEOTIDE SEQUENCE [LARGE SCALE GENOMIC DNA]</scope>
    <source>
        <strain evidence="3 4">KKP 3000</strain>
    </source>
</reference>
<dbReference type="PANTHER" id="PTHR43625">
    <property type="entry name" value="AFLATOXIN B1 ALDEHYDE REDUCTASE"/>
    <property type="match status" value="1"/>
</dbReference>
<evidence type="ECO:0000313" key="3">
    <source>
        <dbReference type="EMBL" id="MFB5192580.1"/>
    </source>
</evidence>
<feature type="domain" description="NADP-dependent oxidoreductase" evidence="2">
    <location>
        <begin position="15"/>
        <end position="309"/>
    </location>
</feature>
<dbReference type="Proteomes" id="UP001579974">
    <property type="component" value="Unassembled WGS sequence"/>
</dbReference>
<dbReference type="EMBL" id="JBDXSU010000025">
    <property type="protein sequence ID" value="MFB5192580.1"/>
    <property type="molecule type" value="Genomic_DNA"/>
</dbReference>
<proteinExistence type="predicted"/>
<protein>
    <submittedName>
        <fullName evidence="3">Aldo/keto reductase</fullName>
    </submittedName>
</protein>
<dbReference type="Gene3D" id="3.20.20.100">
    <property type="entry name" value="NADP-dependent oxidoreductase domain"/>
    <property type="match status" value="1"/>
</dbReference>
<comment type="caution">
    <text evidence="3">The sequence shown here is derived from an EMBL/GenBank/DDBJ whole genome shotgun (WGS) entry which is preliminary data.</text>
</comment>
<evidence type="ECO:0000256" key="1">
    <source>
        <dbReference type="ARBA" id="ARBA00023002"/>
    </source>
</evidence>
<dbReference type="InterPro" id="IPR050791">
    <property type="entry name" value="Aldo-Keto_reductase"/>
</dbReference>
<gene>
    <name evidence="3" type="ORF">KKP3000_001786</name>
</gene>
<dbReference type="RefSeq" id="WP_275475955.1">
    <property type="nucleotide sequence ID" value="NZ_CP162940.1"/>
</dbReference>
<dbReference type="PANTHER" id="PTHR43625:SF40">
    <property type="entry name" value="ALDO-KETO REDUCTASE YAKC [NADP(+)]"/>
    <property type="match status" value="1"/>
</dbReference>
<dbReference type="SUPFAM" id="SSF51430">
    <property type="entry name" value="NAD(P)-linked oxidoreductase"/>
    <property type="match status" value="1"/>
</dbReference>
<organism evidence="3 4">
    <name type="scientific">Alicyclobacillus fastidiosus</name>
    <dbReference type="NCBI Taxonomy" id="392011"/>
    <lineage>
        <taxon>Bacteria</taxon>
        <taxon>Bacillati</taxon>
        <taxon>Bacillota</taxon>
        <taxon>Bacilli</taxon>
        <taxon>Bacillales</taxon>
        <taxon>Alicyclobacillaceae</taxon>
        <taxon>Alicyclobacillus</taxon>
    </lineage>
</organism>
<accession>A0ABV5AKL9</accession>
<dbReference type="InterPro" id="IPR023210">
    <property type="entry name" value="NADP_OxRdtase_dom"/>
</dbReference>
<keyword evidence="1" id="KW-0560">Oxidoreductase</keyword>
<dbReference type="InterPro" id="IPR036812">
    <property type="entry name" value="NAD(P)_OxRdtase_dom_sf"/>
</dbReference>